<evidence type="ECO:0000313" key="4">
    <source>
        <dbReference type="Proteomes" id="UP000749559"/>
    </source>
</evidence>
<keyword evidence="4" id="KW-1185">Reference proteome</keyword>
<proteinExistence type="predicted"/>
<dbReference type="EMBL" id="CAIIXF020000005">
    <property type="protein sequence ID" value="CAH1785099.1"/>
    <property type="molecule type" value="Genomic_DNA"/>
</dbReference>
<feature type="compositionally biased region" description="Polar residues" evidence="1">
    <location>
        <begin position="162"/>
        <end position="183"/>
    </location>
</feature>
<organism evidence="3 4">
    <name type="scientific">Owenia fusiformis</name>
    <name type="common">Polychaete worm</name>
    <dbReference type="NCBI Taxonomy" id="6347"/>
    <lineage>
        <taxon>Eukaryota</taxon>
        <taxon>Metazoa</taxon>
        <taxon>Spiralia</taxon>
        <taxon>Lophotrochozoa</taxon>
        <taxon>Annelida</taxon>
        <taxon>Polychaeta</taxon>
        <taxon>Sedentaria</taxon>
        <taxon>Canalipalpata</taxon>
        <taxon>Sabellida</taxon>
        <taxon>Oweniida</taxon>
        <taxon>Oweniidae</taxon>
        <taxon>Owenia</taxon>
    </lineage>
</organism>
<keyword evidence="2" id="KW-0732">Signal</keyword>
<protein>
    <submittedName>
        <fullName evidence="3">Uncharacterized protein</fullName>
    </submittedName>
</protein>
<gene>
    <name evidence="3" type="ORF">OFUS_LOCUS11205</name>
</gene>
<feature type="signal peptide" evidence="2">
    <location>
        <begin position="1"/>
        <end position="25"/>
    </location>
</feature>
<sequence>MLSRSAVVAVICAATLYASIAVVESGPKGKGKAHVINNQCKQGTKGKRGWIEHHSKEKTVPGTYIVKLENGLSKAEVQQHMRRTDSILKKEGSDPDCRVKRKGKIVSIGDLKAYQVTCMDEFDLHMILDDYNVEIIEADSVFYTEGRPRGKGRGRPKPTTTITEPATIQIEPSTIKTEPTTTP</sequence>
<feature type="region of interest" description="Disordered" evidence="1">
    <location>
        <begin position="147"/>
        <end position="183"/>
    </location>
</feature>
<dbReference type="AlphaFoldDB" id="A0A8S4NYX3"/>
<feature type="non-terminal residue" evidence="3">
    <location>
        <position position="1"/>
    </location>
</feature>
<evidence type="ECO:0000256" key="2">
    <source>
        <dbReference type="SAM" id="SignalP"/>
    </source>
</evidence>
<evidence type="ECO:0000256" key="1">
    <source>
        <dbReference type="SAM" id="MobiDB-lite"/>
    </source>
</evidence>
<name>A0A8S4NYX3_OWEFU</name>
<feature type="chain" id="PRO_5035720898" evidence="2">
    <location>
        <begin position="26"/>
        <end position="183"/>
    </location>
</feature>
<comment type="caution">
    <text evidence="3">The sequence shown here is derived from an EMBL/GenBank/DDBJ whole genome shotgun (WGS) entry which is preliminary data.</text>
</comment>
<reference evidence="3" key="1">
    <citation type="submission" date="2022-03" db="EMBL/GenBank/DDBJ databases">
        <authorList>
            <person name="Martin C."/>
        </authorList>
    </citation>
    <scope>NUCLEOTIDE SEQUENCE</scope>
</reference>
<accession>A0A8S4NYX3</accession>
<evidence type="ECO:0000313" key="3">
    <source>
        <dbReference type="EMBL" id="CAH1785099.1"/>
    </source>
</evidence>
<dbReference type="Proteomes" id="UP000749559">
    <property type="component" value="Unassembled WGS sequence"/>
</dbReference>